<dbReference type="KEGG" id="gtt:GUITHDRAFT_146213"/>
<reference evidence="2 4" key="1">
    <citation type="journal article" date="2012" name="Nature">
        <title>Algal genomes reveal evolutionary mosaicism and the fate of nucleomorphs.</title>
        <authorList>
            <consortium name="DOE Joint Genome Institute"/>
            <person name="Curtis B.A."/>
            <person name="Tanifuji G."/>
            <person name="Burki F."/>
            <person name="Gruber A."/>
            <person name="Irimia M."/>
            <person name="Maruyama S."/>
            <person name="Arias M.C."/>
            <person name="Ball S.G."/>
            <person name="Gile G.H."/>
            <person name="Hirakawa Y."/>
            <person name="Hopkins J.F."/>
            <person name="Kuo A."/>
            <person name="Rensing S.A."/>
            <person name="Schmutz J."/>
            <person name="Symeonidi A."/>
            <person name="Elias M."/>
            <person name="Eveleigh R.J."/>
            <person name="Herman E.K."/>
            <person name="Klute M.J."/>
            <person name="Nakayama T."/>
            <person name="Obornik M."/>
            <person name="Reyes-Prieto A."/>
            <person name="Armbrust E.V."/>
            <person name="Aves S.J."/>
            <person name="Beiko R.G."/>
            <person name="Coutinho P."/>
            <person name="Dacks J.B."/>
            <person name="Durnford D.G."/>
            <person name="Fast N.M."/>
            <person name="Green B.R."/>
            <person name="Grisdale C.J."/>
            <person name="Hempel F."/>
            <person name="Henrissat B."/>
            <person name="Hoppner M.P."/>
            <person name="Ishida K."/>
            <person name="Kim E."/>
            <person name="Koreny L."/>
            <person name="Kroth P.G."/>
            <person name="Liu Y."/>
            <person name="Malik S.B."/>
            <person name="Maier U.G."/>
            <person name="McRose D."/>
            <person name="Mock T."/>
            <person name="Neilson J.A."/>
            <person name="Onodera N.T."/>
            <person name="Poole A.M."/>
            <person name="Pritham E.J."/>
            <person name="Richards T.A."/>
            <person name="Rocap G."/>
            <person name="Roy S.W."/>
            <person name="Sarai C."/>
            <person name="Schaack S."/>
            <person name="Shirato S."/>
            <person name="Slamovits C.H."/>
            <person name="Spencer D.F."/>
            <person name="Suzuki S."/>
            <person name="Worden A.Z."/>
            <person name="Zauner S."/>
            <person name="Barry K."/>
            <person name="Bell C."/>
            <person name="Bharti A.K."/>
            <person name="Crow J.A."/>
            <person name="Grimwood J."/>
            <person name="Kramer R."/>
            <person name="Lindquist E."/>
            <person name="Lucas S."/>
            <person name="Salamov A."/>
            <person name="McFadden G.I."/>
            <person name="Lane C.E."/>
            <person name="Keeling P.J."/>
            <person name="Gray M.W."/>
            <person name="Grigoriev I.V."/>
            <person name="Archibald J.M."/>
        </authorList>
    </citation>
    <scope>NUCLEOTIDE SEQUENCE</scope>
    <source>
        <strain evidence="2 4">CCMP2712</strain>
    </source>
</reference>
<evidence type="ECO:0000313" key="2">
    <source>
        <dbReference type="EMBL" id="EKX35869.1"/>
    </source>
</evidence>
<dbReference type="STRING" id="905079.L1IIY2"/>
<dbReference type="GeneID" id="17292563"/>
<dbReference type="HOGENOM" id="CLU_003859_0_1_1"/>
<protein>
    <submittedName>
        <fullName evidence="2 3">Uncharacterized protein</fullName>
    </submittedName>
</protein>
<dbReference type="EnsemblProtists" id="EKX35869">
    <property type="protein sequence ID" value="EKX35869"/>
    <property type="gene ID" value="GUITHDRAFT_146213"/>
</dbReference>
<dbReference type="RefSeq" id="XP_005822849.1">
    <property type="nucleotide sequence ID" value="XM_005822792.1"/>
</dbReference>
<dbReference type="eggNOG" id="ENOG502REVD">
    <property type="taxonomic scope" value="Eukaryota"/>
</dbReference>
<gene>
    <name evidence="2" type="ORF">GUITHDRAFT_146213</name>
</gene>
<proteinExistence type="predicted"/>
<dbReference type="AlphaFoldDB" id="L1IIY2"/>
<keyword evidence="4" id="KW-1185">Reference proteome</keyword>
<organism evidence="2">
    <name type="scientific">Guillardia theta (strain CCMP2712)</name>
    <name type="common">Cryptophyte</name>
    <dbReference type="NCBI Taxonomy" id="905079"/>
    <lineage>
        <taxon>Eukaryota</taxon>
        <taxon>Cryptophyceae</taxon>
        <taxon>Pyrenomonadales</taxon>
        <taxon>Geminigeraceae</taxon>
        <taxon>Guillardia</taxon>
    </lineage>
</organism>
<dbReference type="OrthoDB" id="10656774at2759"/>
<feature type="compositionally biased region" description="Polar residues" evidence="1">
    <location>
        <begin position="62"/>
        <end position="77"/>
    </location>
</feature>
<dbReference type="EMBL" id="JH993083">
    <property type="protein sequence ID" value="EKX35869.1"/>
    <property type="molecule type" value="Genomic_DNA"/>
</dbReference>
<dbReference type="PaxDb" id="55529-EKX35869"/>
<name>L1IIY2_GUITC</name>
<accession>L1IIY2</accession>
<evidence type="ECO:0000313" key="4">
    <source>
        <dbReference type="Proteomes" id="UP000011087"/>
    </source>
</evidence>
<reference evidence="3" key="3">
    <citation type="submission" date="2016-03" db="UniProtKB">
        <authorList>
            <consortium name="EnsemblProtists"/>
        </authorList>
    </citation>
    <scope>IDENTIFICATION</scope>
</reference>
<evidence type="ECO:0000313" key="3">
    <source>
        <dbReference type="EnsemblProtists" id="EKX35869"/>
    </source>
</evidence>
<feature type="region of interest" description="Disordered" evidence="1">
    <location>
        <begin position="37"/>
        <end position="103"/>
    </location>
</feature>
<sequence length="968" mass="109984">MADEKEEAGFKDTFETLQSEKPAYLVKNVDKEEHAFILDSFPSSPVQSPRALLQGREDQSSDEQAPKSSNEASNVLSSLPLPGAGIDPELLSPGPAEENKAGSDQGALLAPIHHNMYLRQSEEWVNRLAHDARHEGEWQRTKEGKWSVNHARMLYLVSLLASESSSEVDAHSWVNDQFLDILSFEAVAHGLFTMLVSPCLVRMREDKGKTIDLWLKLPKEVKLILYELCSASYLEVIRFPTEEGWSYSSYRASARGEKFLQETPDELREEVDAFVRQTFNAPESASISDVVSSLANFSLRGDKIYIRQVDGSERESLITEIERISYVTSPYIPVSLSDNSELAQLCPHWQDQVVDYRSESFILSSVAVLFVEWIMSGPNFVNSIISQLDGVYKVFKTLPPQSTMVDWKDTFTTSSFAREMYEMQSTIIDSSLTCVNFEMEDRTSAVGEKQRKQHFGVNVNANGVFIHGVQVEAVKDREWDDVSPYLLSYIMSDIHHDACQMSASFLNSFQKEMLSNLYAGMEMKRAKYVCVTADRLDPPLRAKDFMGNLTYRADCERLIGDLYEARDLGQHDLVVVGSNGILLAGPASKEAEYLILDYAVLKVVDRFVRRLHARMKGINNFLSSCRSKMVSQDVSKLEEALQSRQQFNEVLLSFQSLVTCLDDVSESISRWESHQKSKMSFHQGLSEYLNLRSYHEDLKSRYEDLANVFLRAKNEVETILEVSNIQGRMRYEQVLSSVHKDLKALALPRNCMVSHRGRVLLPSHVSLKVVVVALLASLIYDLVNRVHLGIQIGTSAPSWLADHTNGWNDQPLLLGAALFLVVALADRFLVNYIERYSELTTKFVKKVINTGFKVVSYNNLVKFLHKQECTFAKFRVADSELRLHKVFSASFMDKNLRKWTTDNPRISVLVDATNLWILSAQYDWDYYAKSIANVDVKKDFVEQLEKAGIVESKVKRKGWVLSRFLHYG</sequence>
<reference evidence="4" key="2">
    <citation type="submission" date="2012-11" db="EMBL/GenBank/DDBJ databases">
        <authorList>
            <person name="Kuo A."/>
            <person name="Curtis B.A."/>
            <person name="Tanifuji G."/>
            <person name="Burki F."/>
            <person name="Gruber A."/>
            <person name="Irimia M."/>
            <person name="Maruyama S."/>
            <person name="Arias M.C."/>
            <person name="Ball S.G."/>
            <person name="Gile G.H."/>
            <person name="Hirakawa Y."/>
            <person name="Hopkins J.F."/>
            <person name="Rensing S.A."/>
            <person name="Schmutz J."/>
            <person name="Symeonidi A."/>
            <person name="Elias M."/>
            <person name="Eveleigh R.J."/>
            <person name="Herman E.K."/>
            <person name="Klute M.J."/>
            <person name="Nakayama T."/>
            <person name="Obornik M."/>
            <person name="Reyes-Prieto A."/>
            <person name="Armbrust E.V."/>
            <person name="Aves S.J."/>
            <person name="Beiko R.G."/>
            <person name="Coutinho P."/>
            <person name="Dacks J.B."/>
            <person name="Durnford D.G."/>
            <person name="Fast N.M."/>
            <person name="Green B.R."/>
            <person name="Grisdale C."/>
            <person name="Hempe F."/>
            <person name="Henrissat B."/>
            <person name="Hoppner M.P."/>
            <person name="Ishida K.-I."/>
            <person name="Kim E."/>
            <person name="Koreny L."/>
            <person name="Kroth P.G."/>
            <person name="Liu Y."/>
            <person name="Malik S.-B."/>
            <person name="Maier U.G."/>
            <person name="McRose D."/>
            <person name="Mock T."/>
            <person name="Neilson J.A."/>
            <person name="Onodera N.T."/>
            <person name="Poole A.M."/>
            <person name="Pritham E.J."/>
            <person name="Richards T.A."/>
            <person name="Rocap G."/>
            <person name="Roy S.W."/>
            <person name="Sarai C."/>
            <person name="Schaack S."/>
            <person name="Shirato S."/>
            <person name="Slamovits C.H."/>
            <person name="Spencer D.F."/>
            <person name="Suzuki S."/>
            <person name="Worden A.Z."/>
            <person name="Zauner S."/>
            <person name="Barry K."/>
            <person name="Bell C."/>
            <person name="Bharti A.K."/>
            <person name="Crow J.A."/>
            <person name="Grimwood J."/>
            <person name="Kramer R."/>
            <person name="Lindquist E."/>
            <person name="Lucas S."/>
            <person name="Salamov A."/>
            <person name="McFadden G.I."/>
            <person name="Lane C.E."/>
            <person name="Keeling P.J."/>
            <person name="Gray M.W."/>
            <person name="Grigoriev I.V."/>
            <person name="Archibald J.M."/>
        </authorList>
    </citation>
    <scope>NUCLEOTIDE SEQUENCE</scope>
    <source>
        <strain evidence="4">CCMP2712</strain>
    </source>
</reference>
<evidence type="ECO:0000256" key="1">
    <source>
        <dbReference type="SAM" id="MobiDB-lite"/>
    </source>
</evidence>
<dbReference type="Proteomes" id="UP000011087">
    <property type="component" value="Unassembled WGS sequence"/>
</dbReference>